<reference evidence="1" key="1">
    <citation type="submission" date="2020-04" db="EMBL/GenBank/DDBJ databases">
        <authorList>
            <person name="Alioto T."/>
            <person name="Alioto T."/>
            <person name="Gomez Garrido J."/>
        </authorList>
    </citation>
    <scope>NUCLEOTIDE SEQUENCE</scope>
    <source>
        <strain evidence="1">A484AB</strain>
    </source>
</reference>
<comment type="caution">
    <text evidence="1">The sequence shown here is derived from an EMBL/GenBank/DDBJ whole genome shotgun (WGS) entry which is preliminary data.</text>
</comment>
<accession>A0A6S7GLC3</accession>
<evidence type="ECO:0000313" key="2">
    <source>
        <dbReference type="Proteomes" id="UP001152795"/>
    </source>
</evidence>
<name>A0A6S7GLC3_PARCT</name>
<sequence>MDQTAAQKTKLLLVFDSYRPPDSPLDCFEKYFKPNYVQALKMGKLIIFLGDLNCDMLKPTPGSATLTKGTVELNLHQLVKSPTRITESSQILVDVIFVSSPRLVVNSGVIETCISDHFPVYVSLKRKPTKLYQPISLPAATINTTLICL</sequence>
<protein>
    <submittedName>
        <fullName evidence="1">Uncharacterized protein</fullName>
    </submittedName>
</protein>
<keyword evidence="2" id="KW-1185">Reference proteome</keyword>
<dbReference type="SUPFAM" id="SSF56219">
    <property type="entry name" value="DNase I-like"/>
    <property type="match status" value="1"/>
</dbReference>
<dbReference type="Gene3D" id="3.60.10.10">
    <property type="entry name" value="Endonuclease/exonuclease/phosphatase"/>
    <property type="match status" value="1"/>
</dbReference>
<organism evidence="1 2">
    <name type="scientific">Paramuricea clavata</name>
    <name type="common">Red gorgonian</name>
    <name type="synonym">Violescent sea-whip</name>
    <dbReference type="NCBI Taxonomy" id="317549"/>
    <lineage>
        <taxon>Eukaryota</taxon>
        <taxon>Metazoa</taxon>
        <taxon>Cnidaria</taxon>
        <taxon>Anthozoa</taxon>
        <taxon>Octocorallia</taxon>
        <taxon>Malacalcyonacea</taxon>
        <taxon>Plexauridae</taxon>
        <taxon>Paramuricea</taxon>
    </lineage>
</organism>
<dbReference type="AlphaFoldDB" id="A0A6S7GLC3"/>
<proteinExistence type="predicted"/>
<dbReference type="OrthoDB" id="5960351at2759"/>
<dbReference type="Proteomes" id="UP001152795">
    <property type="component" value="Unassembled WGS sequence"/>
</dbReference>
<dbReference type="InterPro" id="IPR036691">
    <property type="entry name" value="Endo/exonu/phosph_ase_sf"/>
</dbReference>
<dbReference type="EMBL" id="CACRXK020002018">
    <property type="protein sequence ID" value="CAB3992303.1"/>
    <property type="molecule type" value="Genomic_DNA"/>
</dbReference>
<evidence type="ECO:0000313" key="1">
    <source>
        <dbReference type="EMBL" id="CAB3992303.1"/>
    </source>
</evidence>
<gene>
    <name evidence="1" type="ORF">PACLA_8A023220</name>
</gene>